<keyword evidence="5" id="KW-0560">Oxidoreductase</keyword>
<evidence type="ECO:0000313" key="7">
    <source>
        <dbReference type="EMBL" id="PYH67485.1"/>
    </source>
</evidence>
<dbReference type="InterPro" id="IPR051323">
    <property type="entry name" value="AtsK-like"/>
</dbReference>
<dbReference type="Proteomes" id="UP000248405">
    <property type="component" value="Unassembled WGS sequence"/>
</dbReference>
<evidence type="ECO:0000256" key="2">
    <source>
        <dbReference type="ARBA" id="ARBA00005896"/>
    </source>
</evidence>
<dbReference type="AlphaFoldDB" id="A0A319B4Y7"/>
<keyword evidence="4" id="KW-0223">Dioxygenase</keyword>
<evidence type="ECO:0000256" key="1">
    <source>
        <dbReference type="ARBA" id="ARBA00001954"/>
    </source>
</evidence>
<dbReference type="OrthoDB" id="10257314at2759"/>
<dbReference type="GO" id="GO:0016706">
    <property type="term" value="F:2-oxoglutarate-dependent dioxygenase activity"/>
    <property type="evidence" value="ECO:0007669"/>
    <property type="project" value="TreeGrafter"/>
</dbReference>
<dbReference type="GeneID" id="37212872"/>
<dbReference type="Gene3D" id="3.60.130.10">
    <property type="entry name" value="Clavaminate synthase-like"/>
    <property type="match status" value="1"/>
</dbReference>
<dbReference type="RefSeq" id="XP_025561279.1">
    <property type="nucleotide sequence ID" value="XM_025708280.1"/>
</dbReference>
<dbReference type="GO" id="GO:0005737">
    <property type="term" value="C:cytoplasm"/>
    <property type="evidence" value="ECO:0007669"/>
    <property type="project" value="TreeGrafter"/>
</dbReference>
<evidence type="ECO:0000313" key="8">
    <source>
        <dbReference type="Proteomes" id="UP000248405"/>
    </source>
</evidence>
<dbReference type="PANTHER" id="PTHR30468">
    <property type="entry name" value="ALPHA-KETOGLUTARATE-DEPENDENT SULFONATE DIOXYGENASE"/>
    <property type="match status" value="1"/>
</dbReference>
<keyword evidence="6" id="KW-0408">Iron</keyword>
<organism evidence="7 8">
    <name type="scientific">Aspergillus vadensis (strain CBS 113365 / IMI 142717 / IBT 24658)</name>
    <dbReference type="NCBI Taxonomy" id="1448311"/>
    <lineage>
        <taxon>Eukaryota</taxon>
        <taxon>Fungi</taxon>
        <taxon>Dikarya</taxon>
        <taxon>Ascomycota</taxon>
        <taxon>Pezizomycotina</taxon>
        <taxon>Eurotiomycetes</taxon>
        <taxon>Eurotiomycetidae</taxon>
        <taxon>Eurotiales</taxon>
        <taxon>Aspergillaceae</taxon>
        <taxon>Aspergillus</taxon>
        <taxon>Aspergillus subgen. Circumdati</taxon>
    </lineage>
</organism>
<keyword evidence="3" id="KW-0479">Metal-binding</keyword>
<comment type="similarity">
    <text evidence="2">Belongs to the TfdA dioxygenase family.</text>
</comment>
<name>A0A319B4Y7_ASPVC</name>
<dbReference type="InterPro" id="IPR042098">
    <property type="entry name" value="TauD-like_sf"/>
</dbReference>
<evidence type="ECO:0000256" key="3">
    <source>
        <dbReference type="ARBA" id="ARBA00022723"/>
    </source>
</evidence>
<dbReference type="PANTHER" id="PTHR30468:SF10">
    <property type="entry name" value="TAUD_TFDA-LIKE DOMAIN-CONTAINING PROTEIN"/>
    <property type="match status" value="1"/>
</dbReference>
<protein>
    <submittedName>
        <fullName evidence="7">Uncharacterized protein</fullName>
    </submittedName>
</protein>
<dbReference type="EMBL" id="KZ821630">
    <property type="protein sequence ID" value="PYH67485.1"/>
    <property type="molecule type" value="Genomic_DNA"/>
</dbReference>
<reference evidence="7" key="1">
    <citation type="submission" date="2016-12" db="EMBL/GenBank/DDBJ databases">
        <title>The genomes of Aspergillus section Nigri reveals drivers in fungal speciation.</title>
        <authorList>
            <consortium name="DOE Joint Genome Institute"/>
            <person name="Vesth T.C."/>
            <person name="Nybo J."/>
            <person name="Theobald S."/>
            <person name="Brandl J."/>
            <person name="Frisvad J.C."/>
            <person name="Nielsen K.F."/>
            <person name="Lyhne E.K."/>
            <person name="Kogle M.E."/>
            <person name="Kuo A."/>
            <person name="Riley R."/>
            <person name="Clum A."/>
            <person name="Nolan M."/>
            <person name="Lipzen A."/>
            <person name="Salamov A."/>
            <person name="Henrissat B."/>
            <person name="Wiebenga A."/>
            <person name="De Vries R.P."/>
            <person name="Grigoriev I.V."/>
            <person name="Mortensen U.H."/>
            <person name="Andersen M.R."/>
            <person name="Baker S.E."/>
        </authorList>
    </citation>
    <scope>NUCLEOTIDE SEQUENCE [LARGE SCALE GENOMIC DNA]</scope>
    <source>
        <strain evidence="7">CBS 113365</strain>
    </source>
</reference>
<evidence type="ECO:0000256" key="4">
    <source>
        <dbReference type="ARBA" id="ARBA00022964"/>
    </source>
</evidence>
<keyword evidence="8" id="KW-1185">Reference proteome</keyword>
<gene>
    <name evidence="7" type="ORF">BO88DRAFT_416971</name>
</gene>
<comment type="cofactor">
    <cofactor evidence="1">
        <name>Fe(2+)</name>
        <dbReference type="ChEBI" id="CHEBI:29033"/>
    </cofactor>
</comment>
<evidence type="ECO:0000256" key="6">
    <source>
        <dbReference type="ARBA" id="ARBA00023004"/>
    </source>
</evidence>
<sequence length="117" mass="13584">MYDLHGKYIHHWVHLTHRGNITPVLSKSMVWNNWQETAALQRIQSLTLRPVITGWKSLFGAAGQVEHGWIEGVSRRESQILKTYFHQLIAENHDLQVSFKWGVNDVAVWDKGILSRL</sequence>
<proteinExistence type="inferred from homology"/>
<evidence type="ECO:0000256" key="5">
    <source>
        <dbReference type="ARBA" id="ARBA00023002"/>
    </source>
</evidence>
<dbReference type="GO" id="GO:0046872">
    <property type="term" value="F:metal ion binding"/>
    <property type="evidence" value="ECO:0007669"/>
    <property type="project" value="UniProtKB-KW"/>
</dbReference>
<accession>A0A319B4Y7</accession>
<dbReference type="SUPFAM" id="SSF51197">
    <property type="entry name" value="Clavaminate synthase-like"/>
    <property type="match status" value="1"/>
</dbReference>